<organism evidence="1 2">
    <name type="scientific">Leeuwenhoekiella nanhaiensis</name>
    <dbReference type="NCBI Taxonomy" id="1655491"/>
    <lineage>
        <taxon>Bacteria</taxon>
        <taxon>Pseudomonadati</taxon>
        <taxon>Bacteroidota</taxon>
        <taxon>Flavobacteriia</taxon>
        <taxon>Flavobacteriales</taxon>
        <taxon>Flavobacteriaceae</taxon>
        <taxon>Leeuwenhoekiella</taxon>
    </lineage>
</organism>
<name>A0A2G1VN68_9FLAO</name>
<proteinExistence type="predicted"/>
<dbReference type="OrthoDB" id="1442191at2"/>
<comment type="caution">
    <text evidence="1">The sequence shown here is derived from an EMBL/GenBank/DDBJ whole genome shotgun (WGS) entry which is preliminary data.</text>
</comment>
<accession>A0A2G1VN68</accession>
<protein>
    <submittedName>
        <fullName evidence="1">Uncharacterized protein</fullName>
    </submittedName>
</protein>
<dbReference type="AlphaFoldDB" id="A0A2G1VN68"/>
<evidence type="ECO:0000313" key="1">
    <source>
        <dbReference type="EMBL" id="PHQ28050.1"/>
    </source>
</evidence>
<evidence type="ECO:0000313" key="2">
    <source>
        <dbReference type="Proteomes" id="UP000229433"/>
    </source>
</evidence>
<keyword evidence="2" id="KW-1185">Reference proteome</keyword>
<dbReference type="EMBL" id="NQXA01000021">
    <property type="protein sequence ID" value="PHQ28050.1"/>
    <property type="molecule type" value="Genomic_DNA"/>
</dbReference>
<dbReference type="RefSeq" id="WP_099647441.1">
    <property type="nucleotide sequence ID" value="NZ_KZ319301.1"/>
</dbReference>
<reference evidence="1 2" key="1">
    <citation type="submission" date="2017-08" db="EMBL/GenBank/DDBJ databases">
        <title>The whole genome shortgun sequences of strain Leeuwenhoekiella nanhaiensis G18 from the South China Sea.</title>
        <authorList>
            <person name="Liu Q."/>
        </authorList>
    </citation>
    <scope>NUCLEOTIDE SEQUENCE [LARGE SCALE GENOMIC DNA]</scope>
    <source>
        <strain evidence="1 2">G18</strain>
    </source>
</reference>
<gene>
    <name evidence="1" type="ORF">CJ305_16670</name>
</gene>
<dbReference type="Proteomes" id="UP000229433">
    <property type="component" value="Unassembled WGS sequence"/>
</dbReference>
<sequence>MAGIVEPDLEQYFHFLIADYGFEKMKEYSLAREVFNDYFKDGTLIKFIYDGTLRVNISKAKDYNQSHNFSEKKFKKVVGMNQQISKAYLEKMYNEEGHFKEQAQLISDTFKKNTKLLESKK</sequence>